<dbReference type="AlphaFoldDB" id="A0A368NZS7"/>
<dbReference type="PANTHER" id="PTHR33823">
    <property type="entry name" value="RNA POLYMERASE-BINDING TRANSCRIPTION FACTOR DKSA-RELATED"/>
    <property type="match status" value="1"/>
</dbReference>
<feature type="domain" description="DnaK suppressor protein-like N-terminal" evidence="7">
    <location>
        <begin position="7"/>
        <end position="71"/>
    </location>
</feature>
<evidence type="ECO:0000259" key="6">
    <source>
        <dbReference type="Pfam" id="PF01258"/>
    </source>
</evidence>
<feature type="zinc finger region" description="dksA C4-type" evidence="4">
    <location>
        <begin position="79"/>
        <end position="103"/>
    </location>
</feature>
<dbReference type="Pfam" id="PF01258">
    <property type="entry name" value="zf-dskA_traR"/>
    <property type="match status" value="1"/>
</dbReference>
<keyword evidence="2" id="KW-0863">Zinc-finger</keyword>
<reference evidence="9 11" key="2">
    <citation type="submission" date="2019-12" db="EMBL/GenBank/DDBJ databases">
        <title>Whole-genome sequencing of Allorhizobium vitis.</title>
        <authorList>
            <person name="Gan H.M."/>
            <person name="Szegedi E."/>
            <person name="Burr T."/>
            <person name="Savka M.A."/>
        </authorList>
    </citation>
    <scope>NUCLEOTIDE SEQUENCE [LARGE SCALE GENOMIC DNA]</scope>
    <source>
        <strain evidence="9 11">CG415</strain>
    </source>
</reference>
<dbReference type="GO" id="GO:0008270">
    <property type="term" value="F:zinc ion binding"/>
    <property type="evidence" value="ECO:0007669"/>
    <property type="project" value="UniProtKB-KW"/>
</dbReference>
<evidence type="ECO:0000313" key="10">
    <source>
        <dbReference type="Proteomes" id="UP000436911"/>
    </source>
</evidence>
<keyword evidence="3" id="KW-0862">Zinc</keyword>
<reference evidence="8 10" key="1">
    <citation type="submission" date="2018-08" db="EMBL/GenBank/DDBJ databases">
        <title>Genome sequencing of Agrobacterium vitis strain ICMP 10754.</title>
        <authorList>
            <person name="Visnovsky S.B."/>
            <person name="Pitman A.R."/>
        </authorList>
    </citation>
    <scope>NUCLEOTIDE SEQUENCE [LARGE SCALE GENOMIC DNA]</scope>
    <source>
        <strain evidence="8 10">ICMP 10754</strain>
    </source>
</reference>
<evidence type="ECO:0000259" key="7">
    <source>
        <dbReference type="Pfam" id="PF21173"/>
    </source>
</evidence>
<dbReference type="InterPro" id="IPR000962">
    <property type="entry name" value="Znf_DskA_TraR"/>
</dbReference>
<name>A0A368NZS7_AGRVI</name>
<dbReference type="Gene3D" id="1.20.120.910">
    <property type="entry name" value="DksA, coiled-coil domain"/>
    <property type="match status" value="1"/>
</dbReference>
<sequence length="106" mass="11406">MMDMDGYRQTLLGRRLELSSRLGKISGDLSEQRSAESAERAIESENDEVLESLGQAGENELRGIEAALARMEAGSYGRCVTCDAAIAPERLALLPATPFCQDCAPA</sequence>
<dbReference type="EMBL" id="QUSG01000001">
    <property type="protein sequence ID" value="KAA3532102.1"/>
    <property type="molecule type" value="Genomic_DNA"/>
</dbReference>
<gene>
    <name evidence="8" type="ORF">DXT89_01725</name>
    <name evidence="9" type="ORF">GOZ88_14780</name>
</gene>
<protein>
    <submittedName>
        <fullName evidence="9">TraR/DksA family transcriptional regulator</fullName>
    </submittedName>
</protein>
<dbReference type="InterPro" id="IPR048487">
    <property type="entry name" value="DksA-like_N"/>
</dbReference>
<dbReference type="Pfam" id="PF21173">
    <property type="entry name" value="DksA-like_N"/>
    <property type="match status" value="1"/>
</dbReference>
<dbReference type="EMBL" id="WPHU01000006">
    <property type="protein sequence ID" value="MVA57365.1"/>
    <property type="molecule type" value="Genomic_DNA"/>
</dbReference>
<accession>A0A368NZS7</accession>
<comment type="caution">
    <text evidence="9">The sequence shown here is derived from an EMBL/GenBank/DDBJ whole genome shotgun (WGS) entry which is preliminary data.</text>
</comment>
<evidence type="ECO:0000256" key="1">
    <source>
        <dbReference type="ARBA" id="ARBA00022723"/>
    </source>
</evidence>
<evidence type="ECO:0000256" key="5">
    <source>
        <dbReference type="SAM" id="MobiDB-lite"/>
    </source>
</evidence>
<proteinExistence type="predicted"/>
<dbReference type="SUPFAM" id="SSF57716">
    <property type="entry name" value="Glucocorticoid receptor-like (DNA-binding domain)"/>
    <property type="match status" value="1"/>
</dbReference>
<evidence type="ECO:0000256" key="2">
    <source>
        <dbReference type="ARBA" id="ARBA00022771"/>
    </source>
</evidence>
<evidence type="ECO:0000256" key="3">
    <source>
        <dbReference type="ARBA" id="ARBA00022833"/>
    </source>
</evidence>
<evidence type="ECO:0000313" key="9">
    <source>
        <dbReference type="EMBL" id="MVA57365.1"/>
    </source>
</evidence>
<dbReference type="Proteomes" id="UP000440716">
    <property type="component" value="Unassembled WGS sequence"/>
</dbReference>
<evidence type="ECO:0000313" key="8">
    <source>
        <dbReference type="EMBL" id="KAA3532102.1"/>
    </source>
</evidence>
<feature type="region of interest" description="Disordered" evidence="5">
    <location>
        <begin position="27"/>
        <end position="47"/>
    </location>
</feature>
<dbReference type="PROSITE" id="PS51128">
    <property type="entry name" value="ZF_DKSA_2"/>
    <property type="match status" value="1"/>
</dbReference>
<dbReference type="SUPFAM" id="SSF109635">
    <property type="entry name" value="DnaK suppressor protein DksA, alpha-hairpin domain"/>
    <property type="match status" value="1"/>
</dbReference>
<organism evidence="9 11">
    <name type="scientific">Agrobacterium vitis</name>
    <name type="common">Rhizobium vitis</name>
    <dbReference type="NCBI Taxonomy" id="373"/>
    <lineage>
        <taxon>Bacteria</taxon>
        <taxon>Pseudomonadati</taxon>
        <taxon>Pseudomonadota</taxon>
        <taxon>Alphaproteobacteria</taxon>
        <taxon>Hyphomicrobiales</taxon>
        <taxon>Rhizobiaceae</taxon>
        <taxon>Rhizobium/Agrobacterium group</taxon>
        <taxon>Agrobacterium</taxon>
    </lineage>
</organism>
<dbReference type="Proteomes" id="UP000436911">
    <property type="component" value="Unassembled WGS sequence"/>
</dbReference>
<dbReference type="InterPro" id="IPR037187">
    <property type="entry name" value="DnaK_N"/>
</dbReference>
<keyword evidence="1" id="KW-0479">Metal-binding</keyword>
<evidence type="ECO:0000256" key="4">
    <source>
        <dbReference type="PROSITE-ProRule" id="PRU00510"/>
    </source>
</evidence>
<feature type="domain" description="Zinc finger DksA/TraR C4-type" evidence="6">
    <location>
        <begin position="74"/>
        <end position="104"/>
    </location>
</feature>
<dbReference type="PANTHER" id="PTHR33823:SF4">
    <property type="entry name" value="GENERAL STRESS PROTEIN 16O"/>
    <property type="match status" value="1"/>
</dbReference>
<feature type="compositionally biased region" description="Basic and acidic residues" evidence="5">
    <location>
        <begin position="30"/>
        <end position="43"/>
    </location>
</feature>
<dbReference type="OrthoDB" id="1121111at2"/>
<evidence type="ECO:0000313" key="11">
    <source>
        <dbReference type="Proteomes" id="UP000440716"/>
    </source>
</evidence>